<evidence type="ECO:0000256" key="2">
    <source>
        <dbReference type="ARBA" id="ARBA00001968"/>
    </source>
</evidence>
<dbReference type="Proteomes" id="UP000026714">
    <property type="component" value="Unassembled WGS sequence"/>
</dbReference>
<keyword evidence="9" id="KW-0460">Magnesium</keyword>
<dbReference type="Gene3D" id="3.50.30.40">
    <property type="entry name" value="Ribonuclease E inhibitor RraA/RraA-like"/>
    <property type="match status" value="1"/>
</dbReference>
<dbReference type="GO" id="GO:0047443">
    <property type="term" value="F:4-hydroxy-4-methyl-2-oxoglutarate aldolase activity"/>
    <property type="evidence" value="ECO:0007669"/>
    <property type="project" value="UniProtKB-EC"/>
</dbReference>
<dbReference type="Pfam" id="PF03737">
    <property type="entry name" value="RraA-like"/>
    <property type="match status" value="1"/>
</dbReference>
<comment type="subunit">
    <text evidence="4 10">Homotrimer.</text>
</comment>
<dbReference type="EC" id="4.1.1.112" evidence="10"/>
<name>A0A059KQM4_9BURK</name>
<dbReference type="GO" id="GO:0008428">
    <property type="term" value="F:ribonuclease inhibitor activity"/>
    <property type="evidence" value="ECO:0007669"/>
    <property type="project" value="InterPro"/>
</dbReference>
<dbReference type="InterPro" id="IPR010203">
    <property type="entry name" value="RraA"/>
</dbReference>
<dbReference type="eggNOG" id="COG0684">
    <property type="taxonomic scope" value="Bacteria"/>
</dbReference>
<gene>
    <name evidence="11" type="ORF">X805_05820</name>
</gene>
<evidence type="ECO:0000256" key="9">
    <source>
        <dbReference type="PIRSR" id="PIRSR605493-1"/>
    </source>
</evidence>
<feature type="binding site" evidence="9">
    <location>
        <position position="105"/>
    </location>
    <ligand>
        <name>Mg(2+)</name>
        <dbReference type="ChEBI" id="CHEBI:18420"/>
    </ligand>
</feature>
<feature type="binding site" evidence="9">
    <location>
        <begin position="82"/>
        <end position="85"/>
    </location>
    <ligand>
        <name>substrate</name>
    </ligand>
</feature>
<comment type="caution">
    <text evidence="11">The sequence shown here is derived from an EMBL/GenBank/DDBJ whole genome shotgun (WGS) entry which is preliminary data.</text>
</comment>
<dbReference type="CDD" id="cd16841">
    <property type="entry name" value="RraA_family"/>
    <property type="match status" value="1"/>
</dbReference>
<dbReference type="SUPFAM" id="SSF89562">
    <property type="entry name" value="RraA-like"/>
    <property type="match status" value="1"/>
</dbReference>
<proteinExistence type="inferred from homology"/>
<dbReference type="InterPro" id="IPR036704">
    <property type="entry name" value="RraA/RraA-like_sf"/>
</dbReference>
<comment type="similarity">
    <text evidence="3 10">Belongs to the class II aldolase/RraA-like family.</text>
</comment>
<accession>A0A059KQM4</accession>
<evidence type="ECO:0000256" key="10">
    <source>
        <dbReference type="RuleBase" id="RU004338"/>
    </source>
</evidence>
<dbReference type="InterPro" id="IPR005493">
    <property type="entry name" value="RraA/RraA-like"/>
</dbReference>
<organism evidence="11 12">
    <name type="scientific">Sphaerotilus natans subsp. natans DSM 6575</name>
    <dbReference type="NCBI Taxonomy" id="1286631"/>
    <lineage>
        <taxon>Bacteria</taxon>
        <taxon>Pseudomonadati</taxon>
        <taxon>Pseudomonadota</taxon>
        <taxon>Betaproteobacteria</taxon>
        <taxon>Burkholderiales</taxon>
        <taxon>Sphaerotilaceae</taxon>
        <taxon>Sphaerotilus</taxon>
    </lineage>
</organism>
<comment type="cofactor">
    <cofactor evidence="9">
        <name>Mg(2+)</name>
        <dbReference type="ChEBI" id="CHEBI:18420"/>
    </cofactor>
</comment>
<evidence type="ECO:0000256" key="3">
    <source>
        <dbReference type="ARBA" id="ARBA00008621"/>
    </source>
</evidence>
<dbReference type="PANTHER" id="PTHR33254:SF4">
    <property type="entry name" value="4-HYDROXY-4-METHYL-2-OXOGLUTARATE ALDOLASE 3-RELATED"/>
    <property type="match status" value="1"/>
</dbReference>
<dbReference type="GO" id="GO:0046872">
    <property type="term" value="F:metal ion binding"/>
    <property type="evidence" value="ECO:0007669"/>
    <property type="project" value="UniProtKB-KW"/>
</dbReference>
<sequence length="166" mass="17304">MTTDLIPTCDLCDRFKGDTSGDFRVLPPVFREFGGRVAFSGTAVTVKCFEDNTSVKALLEGPGEGRVLVVDGAGSLRRALVGGNIGAAAARNGWAGVIVDGCVRDVAELAVCDVGIRALAPMPLPTERRQPGLLDQPVQIQGVTVRPGDWICADADGIVVMGARPA</sequence>
<dbReference type="GO" id="GO:0008948">
    <property type="term" value="F:oxaloacetate decarboxylase activity"/>
    <property type="evidence" value="ECO:0007669"/>
    <property type="project" value="UniProtKB-EC"/>
</dbReference>
<dbReference type="PANTHER" id="PTHR33254">
    <property type="entry name" value="4-HYDROXY-4-METHYL-2-OXOGLUTARATE ALDOLASE 3-RELATED"/>
    <property type="match status" value="1"/>
</dbReference>
<evidence type="ECO:0000313" key="12">
    <source>
        <dbReference type="Proteomes" id="UP000026714"/>
    </source>
</evidence>
<dbReference type="NCBIfam" id="NF006875">
    <property type="entry name" value="PRK09372.1"/>
    <property type="match status" value="1"/>
</dbReference>
<comment type="function">
    <text evidence="7 10">Catalyzes the aldol cleavage of 4-hydroxy-4-methyl-2-oxoglutarate (HMG) into 2 molecules of pyruvate. Also contains a secondary oxaloacetate (OAA) decarboxylase activity due to the common pyruvate enolate transition state formed following C-C bond cleavage in the retro-aldol and decarboxylation reactions.</text>
</comment>
<dbReference type="RefSeq" id="WP_037478045.1">
    <property type="nucleotide sequence ID" value="NZ_AZRA01000014.1"/>
</dbReference>
<reference evidence="11 12" key="1">
    <citation type="journal article" date="2014" name="FEMS Microbiol. Ecol.">
        <title>Sphaerotilus natans encrusted with nanoball-shaped Fe(III) oxide minerals formed by nitrate-reducing mixotrophic Fe(II) oxidation.</title>
        <authorList>
            <person name="Park S."/>
            <person name="Kim D.H."/>
            <person name="Lee J.H."/>
            <person name="Hur H.G."/>
        </authorList>
    </citation>
    <scope>NUCLEOTIDE SEQUENCE [LARGE SCALE GENOMIC DNA]</scope>
    <source>
        <strain evidence="11 12">DSM 6575</strain>
    </source>
</reference>
<dbReference type="NCBIfam" id="TIGR01935">
    <property type="entry name" value="NOT-MenG"/>
    <property type="match status" value="1"/>
</dbReference>
<keyword evidence="5 9" id="KW-0479">Metal-binding</keyword>
<evidence type="ECO:0000313" key="11">
    <source>
        <dbReference type="EMBL" id="KDB53792.1"/>
    </source>
</evidence>
<dbReference type="STRING" id="34103.SAMN05421778_11852"/>
<feature type="binding site" evidence="9">
    <location>
        <position position="104"/>
    </location>
    <ligand>
        <name>substrate</name>
    </ligand>
</feature>
<dbReference type="EC" id="4.1.3.17" evidence="10"/>
<evidence type="ECO:0000256" key="4">
    <source>
        <dbReference type="ARBA" id="ARBA00011233"/>
    </source>
</evidence>
<dbReference type="EMBL" id="AZRA01000014">
    <property type="protein sequence ID" value="KDB53792.1"/>
    <property type="molecule type" value="Genomic_DNA"/>
</dbReference>
<comment type="cofactor">
    <cofactor evidence="2 10">
        <name>a divalent metal cation</name>
        <dbReference type="ChEBI" id="CHEBI:60240"/>
    </cofactor>
</comment>
<comment type="catalytic activity">
    <reaction evidence="1 10">
        <text>4-hydroxy-4-methyl-2-oxoglutarate = 2 pyruvate</text>
        <dbReference type="Rhea" id="RHEA:22748"/>
        <dbReference type="ChEBI" id="CHEBI:15361"/>
        <dbReference type="ChEBI" id="CHEBI:58276"/>
        <dbReference type="EC" id="4.1.3.17"/>
    </reaction>
</comment>
<evidence type="ECO:0000256" key="1">
    <source>
        <dbReference type="ARBA" id="ARBA00001342"/>
    </source>
</evidence>
<evidence type="ECO:0000256" key="8">
    <source>
        <dbReference type="ARBA" id="ARBA00047973"/>
    </source>
</evidence>
<keyword evidence="12" id="KW-1185">Reference proteome</keyword>
<comment type="catalytic activity">
    <reaction evidence="8 10">
        <text>oxaloacetate + H(+) = pyruvate + CO2</text>
        <dbReference type="Rhea" id="RHEA:15641"/>
        <dbReference type="ChEBI" id="CHEBI:15361"/>
        <dbReference type="ChEBI" id="CHEBI:15378"/>
        <dbReference type="ChEBI" id="CHEBI:16452"/>
        <dbReference type="ChEBI" id="CHEBI:16526"/>
        <dbReference type="EC" id="4.1.1.112"/>
    </reaction>
</comment>
<evidence type="ECO:0000256" key="7">
    <source>
        <dbReference type="ARBA" id="ARBA00025046"/>
    </source>
</evidence>
<evidence type="ECO:0000256" key="5">
    <source>
        <dbReference type="ARBA" id="ARBA00022723"/>
    </source>
</evidence>
<evidence type="ECO:0000256" key="6">
    <source>
        <dbReference type="ARBA" id="ARBA00023239"/>
    </source>
</evidence>
<dbReference type="AlphaFoldDB" id="A0A059KQM4"/>
<keyword evidence="6 10" id="KW-0456">Lyase</keyword>
<dbReference type="GO" id="GO:0051252">
    <property type="term" value="P:regulation of RNA metabolic process"/>
    <property type="evidence" value="ECO:0007669"/>
    <property type="project" value="InterPro"/>
</dbReference>
<dbReference type="PATRIC" id="fig|1286631.3.peg.574"/>
<protein>
    <recommendedName>
        <fullName evidence="10">4-hydroxy-4-methyl-2-oxoglutarate aldolase</fullName>
        <shortName evidence="10">HMG aldolase</shortName>
        <ecNumber evidence="10">4.1.1.112</ecNumber>
        <ecNumber evidence="10">4.1.3.17</ecNumber>
    </recommendedName>
    <alternativeName>
        <fullName evidence="10">Oxaloacetate decarboxylase</fullName>
    </alternativeName>
</protein>